<evidence type="ECO:0000256" key="3">
    <source>
        <dbReference type="ARBA" id="ARBA00022723"/>
    </source>
</evidence>
<dbReference type="CDD" id="cd06460">
    <property type="entry name" value="M32_Taq"/>
    <property type="match status" value="1"/>
</dbReference>
<dbReference type="Gene3D" id="1.10.1370.30">
    <property type="match status" value="1"/>
</dbReference>
<evidence type="ECO:0000256" key="2">
    <source>
        <dbReference type="ARBA" id="ARBA00022670"/>
    </source>
</evidence>
<dbReference type="Pfam" id="PF02074">
    <property type="entry name" value="Peptidase_M32"/>
    <property type="match status" value="1"/>
</dbReference>
<dbReference type="EMBL" id="MKGL01000022">
    <property type="protein sequence ID" value="RNF11100.1"/>
    <property type="molecule type" value="Genomic_DNA"/>
</dbReference>
<dbReference type="PANTHER" id="PTHR34217">
    <property type="entry name" value="METAL-DEPENDENT CARBOXYPEPTIDASE"/>
    <property type="match status" value="1"/>
</dbReference>
<dbReference type="RefSeq" id="XP_029241971.1">
    <property type="nucleotide sequence ID" value="XM_029378121.1"/>
</dbReference>
<dbReference type="SUPFAM" id="SSF55486">
    <property type="entry name" value="Metalloproteases ('zincins'), catalytic domain"/>
    <property type="match status" value="1"/>
</dbReference>
<keyword evidence="10" id="KW-0413">Isomerase</keyword>
<gene>
    <name evidence="10" type="ORF">TraAM80_01067</name>
</gene>
<comment type="similarity">
    <text evidence="7">Belongs to the peptidase M32 family.</text>
</comment>
<dbReference type="AlphaFoldDB" id="A0A422P042"/>
<evidence type="ECO:0000313" key="10">
    <source>
        <dbReference type="EMBL" id="RNF11100.1"/>
    </source>
</evidence>
<keyword evidence="3" id="KW-0479">Metal-binding</keyword>
<comment type="caution">
    <text evidence="10">The sequence shown here is derived from an EMBL/GenBank/DDBJ whole genome shotgun (WGS) entry which is preliminary data.</text>
</comment>
<organism evidence="10 11">
    <name type="scientific">Trypanosoma rangeli</name>
    <dbReference type="NCBI Taxonomy" id="5698"/>
    <lineage>
        <taxon>Eukaryota</taxon>
        <taxon>Discoba</taxon>
        <taxon>Euglenozoa</taxon>
        <taxon>Kinetoplastea</taxon>
        <taxon>Metakinetoplastina</taxon>
        <taxon>Trypanosomatida</taxon>
        <taxon>Trypanosomatidae</taxon>
        <taxon>Trypanosoma</taxon>
        <taxon>Herpetosoma</taxon>
    </lineage>
</organism>
<dbReference type="PIRSF" id="PIRSF006615">
    <property type="entry name" value="Zn_crbxpep_Taq"/>
    <property type="match status" value="1"/>
</dbReference>
<dbReference type="GO" id="GO:0046914">
    <property type="term" value="F:transition metal ion binding"/>
    <property type="evidence" value="ECO:0007669"/>
    <property type="project" value="UniProtKB-ARBA"/>
</dbReference>
<dbReference type="InterPro" id="IPR001333">
    <property type="entry name" value="Peptidase_M32_Taq"/>
</dbReference>
<evidence type="ECO:0000256" key="5">
    <source>
        <dbReference type="ARBA" id="ARBA00023049"/>
    </source>
</evidence>
<proteinExistence type="inferred from homology"/>
<evidence type="ECO:0000256" key="1">
    <source>
        <dbReference type="ARBA" id="ARBA00022645"/>
    </source>
</evidence>
<evidence type="ECO:0000256" key="6">
    <source>
        <dbReference type="ARBA" id="ARBA00052755"/>
    </source>
</evidence>
<keyword evidence="2" id="KW-0645">Protease</keyword>
<dbReference type="EC" id="3.4.17.19" evidence="8"/>
<dbReference type="Proteomes" id="UP000283634">
    <property type="component" value="Unassembled WGS sequence"/>
</dbReference>
<dbReference type="PANTHER" id="PTHR34217:SF1">
    <property type="entry name" value="CARBOXYPEPTIDASE 1"/>
    <property type="match status" value="1"/>
</dbReference>
<keyword evidence="5" id="KW-0482">Metalloprotease</keyword>
<keyword evidence="11" id="KW-1185">Reference proteome</keyword>
<protein>
    <recommendedName>
        <fullName evidence="8">carboxypeptidase Taq</fullName>
        <ecNumber evidence="8">3.4.17.19</ecNumber>
    </recommendedName>
</protein>
<feature type="active site" description="Proton donor/acceptor" evidence="9">
    <location>
        <position position="266"/>
    </location>
</feature>
<name>A0A422P042_TRYRA</name>
<dbReference type="GO" id="GO:0006508">
    <property type="term" value="P:proteolysis"/>
    <property type="evidence" value="ECO:0007669"/>
    <property type="project" value="UniProtKB-KW"/>
</dbReference>
<dbReference type="GO" id="GO:0004181">
    <property type="term" value="F:metallocarboxypeptidase activity"/>
    <property type="evidence" value="ECO:0007669"/>
    <property type="project" value="InterPro"/>
</dbReference>
<reference evidence="10 11" key="1">
    <citation type="journal article" date="2018" name="BMC Genomics">
        <title>Genomic comparison of Trypanosoma conorhini and Trypanosoma rangeli to Trypanosoma cruzi strains of high and low virulence.</title>
        <authorList>
            <person name="Bradwell K.R."/>
            <person name="Koparde V.N."/>
            <person name="Matveyev A.V."/>
            <person name="Serrano M.G."/>
            <person name="Alves J.M."/>
            <person name="Parikh H."/>
            <person name="Huang B."/>
            <person name="Lee V."/>
            <person name="Espinosa-Alvarez O."/>
            <person name="Ortiz P.A."/>
            <person name="Costa-Martins A.G."/>
            <person name="Teixeira M.M."/>
            <person name="Buck G.A."/>
        </authorList>
    </citation>
    <scope>NUCLEOTIDE SEQUENCE [LARGE SCALE GENOMIC DNA]</scope>
    <source>
        <strain evidence="10 11">AM80</strain>
    </source>
</reference>
<dbReference type="OrthoDB" id="275647at2759"/>
<evidence type="ECO:0000256" key="9">
    <source>
        <dbReference type="PIRSR" id="PIRSR006615-2"/>
    </source>
</evidence>
<dbReference type="FunFam" id="1.10.1370.30:FF:000003">
    <property type="entry name" value="Thermostable carboxypeptidase 1"/>
    <property type="match status" value="1"/>
</dbReference>
<keyword evidence="4 10" id="KW-0378">Hydrolase</keyword>
<dbReference type="VEuPathDB" id="TriTrypDB:TRSC58_04126"/>
<dbReference type="GeneID" id="40325000"/>
<comment type="catalytic activity">
    <reaction evidence="6">
        <text>Release of a C-terminal amino acid with broad specificity, except for -Pro.</text>
        <dbReference type="EC" id="3.4.17.19"/>
    </reaction>
</comment>
<evidence type="ECO:0000256" key="4">
    <source>
        <dbReference type="ARBA" id="ARBA00022801"/>
    </source>
</evidence>
<dbReference type="PROSITE" id="PS52034">
    <property type="entry name" value="PEPTIDASE_M32"/>
    <property type="match status" value="1"/>
</dbReference>
<dbReference type="GO" id="GO:0016853">
    <property type="term" value="F:isomerase activity"/>
    <property type="evidence" value="ECO:0007669"/>
    <property type="project" value="UniProtKB-KW"/>
</dbReference>
<accession>A0A422P042</accession>
<evidence type="ECO:0000256" key="8">
    <source>
        <dbReference type="ARBA" id="ARBA00066553"/>
    </source>
</evidence>
<dbReference type="OMA" id="IHWSHGS"/>
<dbReference type="PRINTS" id="PR00998">
    <property type="entry name" value="CRBOXYPTASET"/>
</dbReference>
<evidence type="ECO:0000256" key="7">
    <source>
        <dbReference type="ARBA" id="ARBA00061580"/>
    </source>
</evidence>
<keyword evidence="1 10" id="KW-0121">Carboxypeptidase</keyword>
<evidence type="ECO:0000313" key="11">
    <source>
        <dbReference type="Proteomes" id="UP000283634"/>
    </source>
</evidence>
<sequence>MQAYKELEQLFTKLYRYEHLYSLAAWDARVIMPPKGDEARGAAMGELRVHMHDIITDAKVRALLEKAEKSAGDFDDLRRANLREMRRVWQLENLLSGDFVERKAILTTKAEEVWKKCRAENNFVGFLPTMKQLVELCREEGRLRAGSSGKHPYEALVDLYEPGMTLQRLDEVFGYVKSWLPGLLKEVQAKQKKLYENVVEPKGPFPVVTQEALGRFFMGVWKFDFDGGRLDVSAHPFCGNSKEDVRITTNYRENEFVTSLMGIIHETGHAKYEQNCGPAGFETQPVREARSLGIHESQSLFAEMQIGRSAAFMEFLAPKLVEYFGDQPAFTPANMKRVSQRVSPGFIRIDADELSYPLHVILRYELERDLMDEKMEAEDLPRAWNEKMKSYLGLETLGNDKEGCLQDIHWAEGTFGYFPTYLIGGMVAAQLMNSIRKELGEEVVEDCIRKGELDKLLEKQKEKIWRHGSSLTTDELLKQATGETLNPKYYRMHLERRYRDDKG</sequence>